<evidence type="ECO:0000256" key="6">
    <source>
        <dbReference type="ARBA" id="ARBA00022840"/>
    </source>
</evidence>
<evidence type="ECO:0000256" key="1">
    <source>
        <dbReference type="ARBA" id="ARBA00012513"/>
    </source>
</evidence>
<dbReference type="CDD" id="cd14014">
    <property type="entry name" value="STKc_PknB_like"/>
    <property type="match status" value="1"/>
</dbReference>
<evidence type="ECO:0000256" key="3">
    <source>
        <dbReference type="ARBA" id="ARBA00022679"/>
    </source>
</evidence>
<evidence type="ECO:0000256" key="2">
    <source>
        <dbReference type="ARBA" id="ARBA00022527"/>
    </source>
</evidence>
<dbReference type="InterPro" id="IPR008266">
    <property type="entry name" value="Tyr_kinase_AS"/>
</dbReference>
<comment type="caution">
    <text evidence="10">The sequence shown here is derived from an EMBL/GenBank/DDBJ whole genome shotgun (WGS) entry which is preliminary data.</text>
</comment>
<evidence type="ECO:0000256" key="4">
    <source>
        <dbReference type="ARBA" id="ARBA00022741"/>
    </source>
</evidence>
<proteinExistence type="predicted"/>
<dbReference type="PANTHER" id="PTHR43289:SF6">
    <property type="entry name" value="SERINE_THREONINE-PROTEIN KINASE NEKL-3"/>
    <property type="match status" value="1"/>
</dbReference>
<dbReference type="Pfam" id="PF00069">
    <property type="entry name" value="Pkinase"/>
    <property type="match status" value="1"/>
</dbReference>
<keyword evidence="11" id="KW-1185">Reference proteome</keyword>
<feature type="domain" description="Protein kinase" evidence="9">
    <location>
        <begin position="16"/>
        <end position="277"/>
    </location>
</feature>
<dbReference type="Gene3D" id="1.10.510.10">
    <property type="entry name" value="Transferase(Phosphotransferase) domain 1"/>
    <property type="match status" value="1"/>
</dbReference>
<accession>A0ABN2KXK6</accession>
<feature type="region of interest" description="Disordered" evidence="8">
    <location>
        <begin position="287"/>
        <end position="312"/>
    </location>
</feature>
<evidence type="ECO:0000256" key="7">
    <source>
        <dbReference type="PROSITE-ProRule" id="PRU10141"/>
    </source>
</evidence>
<protein>
    <recommendedName>
        <fullName evidence="1">non-specific serine/threonine protein kinase</fullName>
        <ecNumber evidence="1">2.7.11.1</ecNumber>
    </recommendedName>
</protein>
<evidence type="ECO:0000313" key="10">
    <source>
        <dbReference type="EMBL" id="GAA1768861.1"/>
    </source>
</evidence>
<evidence type="ECO:0000259" key="9">
    <source>
        <dbReference type="PROSITE" id="PS50011"/>
    </source>
</evidence>
<keyword evidence="5" id="KW-0418">Kinase</keyword>
<dbReference type="RefSeq" id="WP_344085533.1">
    <property type="nucleotide sequence ID" value="NZ_BAAALS010000026.1"/>
</dbReference>
<organism evidence="10 11">
    <name type="scientific">Luedemannella helvata</name>
    <dbReference type="NCBI Taxonomy" id="349315"/>
    <lineage>
        <taxon>Bacteria</taxon>
        <taxon>Bacillati</taxon>
        <taxon>Actinomycetota</taxon>
        <taxon>Actinomycetes</taxon>
        <taxon>Micromonosporales</taxon>
        <taxon>Micromonosporaceae</taxon>
        <taxon>Luedemannella</taxon>
    </lineage>
</organism>
<dbReference type="SUPFAM" id="SSF56112">
    <property type="entry name" value="Protein kinase-like (PK-like)"/>
    <property type="match status" value="1"/>
</dbReference>
<feature type="binding site" evidence="7">
    <location>
        <position position="45"/>
    </location>
    <ligand>
        <name>ATP</name>
        <dbReference type="ChEBI" id="CHEBI:30616"/>
    </ligand>
</feature>
<dbReference type="InterPro" id="IPR000719">
    <property type="entry name" value="Prot_kinase_dom"/>
</dbReference>
<evidence type="ECO:0000313" key="11">
    <source>
        <dbReference type="Proteomes" id="UP001500655"/>
    </source>
</evidence>
<keyword evidence="4 7" id="KW-0547">Nucleotide-binding</keyword>
<dbReference type="PANTHER" id="PTHR43289">
    <property type="entry name" value="MITOGEN-ACTIVATED PROTEIN KINASE KINASE KINASE 20-RELATED"/>
    <property type="match status" value="1"/>
</dbReference>
<feature type="region of interest" description="Disordered" evidence="8">
    <location>
        <begin position="341"/>
        <end position="400"/>
    </location>
</feature>
<name>A0ABN2KXK6_9ACTN</name>
<dbReference type="EMBL" id="BAAALS010000026">
    <property type="protein sequence ID" value="GAA1768861.1"/>
    <property type="molecule type" value="Genomic_DNA"/>
</dbReference>
<dbReference type="PROSITE" id="PS50011">
    <property type="entry name" value="PROTEIN_KINASE_DOM"/>
    <property type="match status" value="1"/>
</dbReference>
<dbReference type="PROSITE" id="PS00109">
    <property type="entry name" value="PROTEIN_KINASE_TYR"/>
    <property type="match status" value="1"/>
</dbReference>
<dbReference type="EC" id="2.7.11.1" evidence="1"/>
<dbReference type="PROSITE" id="PS00107">
    <property type="entry name" value="PROTEIN_KINASE_ATP"/>
    <property type="match status" value="1"/>
</dbReference>
<evidence type="ECO:0000256" key="8">
    <source>
        <dbReference type="SAM" id="MobiDB-lite"/>
    </source>
</evidence>
<dbReference type="InterPro" id="IPR011009">
    <property type="entry name" value="Kinase-like_dom_sf"/>
</dbReference>
<dbReference type="Proteomes" id="UP001500655">
    <property type="component" value="Unassembled WGS sequence"/>
</dbReference>
<sequence length="493" mass="52149">MSEFPLFPGHLLAGRYRLLGMLGAGGMSVIWRSYDEVLRRTVALKVLAPQMAADGRRRTMVRDEARATAQLDHPHVTAVHDYGEAVAGDGSVLGFVVYELLDGESLENRLVRGPLPWTTAVEICVSVAEAVAAAHELDIVHRDITPGNIMLTNAGVKVLDFGIATTIGAPDEDEDGTTFGTPEYVAPERLDGAPAHAATDVYALGVLLYEMLMGEPPFRADNWDDLAAIQRSDVPPSPRNVPGLPLDVARLCQSCLDPNPSRRPSANVVVDRLRNFVSTPCHPVPPRADLHRTVPRTVPAPSTAGHAAPPSPWGRRALVGGGMLVAVVAVGAILVALSQDGGKPTDQGAQLPLPTTSEATSPAVHSATPSPSSKPRRTTPPATPPRTTTPPPTTPRPSPRVTLQQAAEEFRTLVRDGMANGAIRDDVGKDLQQVLNNALRAGGPAEVRDGLELLRTKVDQRAYESAITPKLAEKLAVSADQLLAVASATAAAA</sequence>
<gene>
    <name evidence="10" type="ORF">GCM10009681_45230</name>
</gene>
<feature type="compositionally biased region" description="Pro residues" evidence="8">
    <location>
        <begin position="381"/>
        <end position="398"/>
    </location>
</feature>
<keyword evidence="3" id="KW-0808">Transferase</keyword>
<dbReference type="InterPro" id="IPR017441">
    <property type="entry name" value="Protein_kinase_ATP_BS"/>
</dbReference>
<evidence type="ECO:0000256" key="5">
    <source>
        <dbReference type="ARBA" id="ARBA00022777"/>
    </source>
</evidence>
<keyword evidence="2" id="KW-0723">Serine/threonine-protein kinase</keyword>
<reference evidence="10 11" key="1">
    <citation type="journal article" date="2019" name="Int. J. Syst. Evol. Microbiol.">
        <title>The Global Catalogue of Microorganisms (GCM) 10K type strain sequencing project: providing services to taxonomists for standard genome sequencing and annotation.</title>
        <authorList>
            <consortium name="The Broad Institute Genomics Platform"/>
            <consortium name="The Broad Institute Genome Sequencing Center for Infectious Disease"/>
            <person name="Wu L."/>
            <person name="Ma J."/>
        </authorList>
    </citation>
    <scope>NUCLEOTIDE SEQUENCE [LARGE SCALE GENOMIC DNA]</scope>
    <source>
        <strain evidence="10 11">JCM 13249</strain>
    </source>
</reference>
<keyword evidence="6 7" id="KW-0067">ATP-binding</keyword>
<dbReference type="Gene3D" id="3.30.200.20">
    <property type="entry name" value="Phosphorylase Kinase, domain 1"/>
    <property type="match status" value="1"/>
</dbReference>